<evidence type="ECO:0000256" key="5">
    <source>
        <dbReference type="PROSITE-ProRule" id="PRU00089"/>
    </source>
</evidence>
<feature type="compositionally biased region" description="Polar residues" evidence="6">
    <location>
        <begin position="402"/>
        <end position="431"/>
    </location>
</feature>
<feature type="region of interest" description="Disordered" evidence="6">
    <location>
        <begin position="374"/>
        <end position="432"/>
    </location>
</feature>
<feature type="domain" description="Fork-head" evidence="7">
    <location>
        <begin position="249"/>
        <end position="359"/>
    </location>
</feature>
<dbReference type="Gene3D" id="1.10.10.10">
    <property type="entry name" value="Winged helix-like DNA-binding domain superfamily/Winged helix DNA-binding domain"/>
    <property type="match status" value="1"/>
</dbReference>
<dbReference type="InterPro" id="IPR001766">
    <property type="entry name" value="Fork_head_dom"/>
</dbReference>
<evidence type="ECO:0000256" key="3">
    <source>
        <dbReference type="ARBA" id="ARBA00023163"/>
    </source>
</evidence>
<dbReference type="InterPro" id="IPR036388">
    <property type="entry name" value="WH-like_DNA-bd_sf"/>
</dbReference>
<comment type="subcellular location">
    <subcellularLocation>
        <location evidence="5">Nucleus</location>
    </subcellularLocation>
</comment>
<accession>A0AAN6UC24</accession>
<dbReference type="InterPro" id="IPR036390">
    <property type="entry name" value="WH_DNA-bd_sf"/>
</dbReference>
<proteinExistence type="predicted"/>
<feature type="compositionally biased region" description="Low complexity" evidence="6">
    <location>
        <begin position="492"/>
        <end position="505"/>
    </location>
</feature>
<feature type="region of interest" description="Disordered" evidence="6">
    <location>
        <begin position="155"/>
        <end position="248"/>
    </location>
</feature>
<name>A0AAN6UC24_9PEZI</name>
<evidence type="ECO:0000313" key="9">
    <source>
        <dbReference type="Proteomes" id="UP001302602"/>
    </source>
</evidence>
<dbReference type="SUPFAM" id="SSF46785">
    <property type="entry name" value="Winged helix' DNA-binding domain"/>
    <property type="match status" value="1"/>
</dbReference>
<dbReference type="SMART" id="SM00339">
    <property type="entry name" value="FH"/>
    <property type="match status" value="1"/>
</dbReference>
<dbReference type="InterPro" id="IPR030456">
    <property type="entry name" value="TF_fork_head_CS_2"/>
</dbReference>
<reference evidence="8" key="1">
    <citation type="journal article" date="2023" name="Mol. Phylogenet. Evol.">
        <title>Genome-scale phylogeny and comparative genomics of the fungal order Sordariales.</title>
        <authorList>
            <person name="Hensen N."/>
            <person name="Bonometti L."/>
            <person name="Westerberg I."/>
            <person name="Brannstrom I.O."/>
            <person name="Guillou S."/>
            <person name="Cros-Aarteil S."/>
            <person name="Calhoun S."/>
            <person name="Haridas S."/>
            <person name="Kuo A."/>
            <person name="Mondo S."/>
            <person name="Pangilinan J."/>
            <person name="Riley R."/>
            <person name="LaButti K."/>
            <person name="Andreopoulos B."/>
            <person name="Lipzen A."/>
            <person name="Chen C."/>
            <person name="Yan M."/>
            <person name="Daum C."/>
            <person name="Ng V."/>
            <person name="Clum A."/>
            <person name="Steindorff A."/>
            <person name="Ohm R.A."/>
            <person name="Martin F."/>
            <person name="Silar P."/>
            <person name="Natvig D.O."/>
            <person name="Lalanne C."/>
            <person name="Gautier V."/>
            <person name="Ament-Velasquez S.L."/>
            <person name="Kruys A."/>
            <person name="Hutchinson M.I."/>
            <person name="Powell A.J."/>
            <person name="Barry K."/>
            <person name="Miller A.N."/>
            <person name="Grigoriev I.V."/>
            <person name="Debuchy R."/>
            <person name="Gladieux P."/>
            <person name="Hiltunen Thoren M."/>
            <person name="Johannesson H."/>
        </authorList>
    </citation>
    <scope>NUCLEOTIDE SEQUENCE</scope>
    <source>
        <strain evidence="8">CBS 731.68</strain>
    </source>
</reference>
<dbReference type="EMBL" id="MU853223">
    <property type="protein sequence ID" value="KAK4129791.1"/>
    <property type="molecule type" value="Genomic_DNA"/>
</dbReference>
<feature type="DNA-binding region" description="Fork-head" evidence="5">
    <location>
        <begin position="249"/>
        <end position="359"/>
    </location>
</feature>
<feature type="region of interest" description="Disordered" evidence="6">
    <location>
        <begin position="284"/>
        <end position="329"/>
    </location>
</feature>
<evidence type="ECO:0000313" key="8">
    <source>
        <dbReference type="EMBL" id="KAK4129791.1"/>
    </source>
</evidence>
<feature type="region of interest" description="Disordered" evidence="6">
    <location>
        <begin position="1"/>
        <end position="30"/>
    </location>
</feature>
<feature type="compositionally biased region" description="Polar residues" evidence="6">
    <location>
        <begin position="292"/>
        <end position="307"/>
    </location>
</feature>
<dbReference type="Pfam" id="PF00250">
    <property type="entry name" value="Forkhead"/>
    <property type="match status" value="1"/>
</dbReference>
<dbReference type="PRINTS" id="PR00053">
    <property type="entry name" value="FORKHEAD"/>
</dbReference>
<dbReference type="AlphaFoldDB" id="A0AAN6UC24"/>
<dbReference type="GO" id="GO:0005634">
    <property type="term" value="C:nucleus"/>
    <property type="evidence" value="ECO:0007669"/>
    <property type="project" value="UniProtKB-SubCell"/>
</dbReference>
<organism evidence="8 9">
    <name type="scientific">Parathielavia appendiculata</name>
    <dbReference type="NCBI Taxonomy" id="2587402"/>
    <lineage>
        <taxon>Eukaryota</taxon>
        <taxon>Fungi</taxon>
        <taxon>Dikarya</taxon>
        <taxon>Ascomycota</taxon>
        <taxon>Pezizomycotina</taxon>
        <taxon>Sordariomycetes</taxon>
        <taxon>Sordariomycetidae</taxon>
        <taxon>Sordariales</taxon>
        <taxon>Chaetomiaceae</taxon>
        <taxon>Parathielavia</taxon>
    </lineage>
</organism>
<dbReference type="RefSeq" id="XP_062653562.1">
    <property type="nucleotide sequence ID" value="XM_062797600.1"/>
</dbReference>
<evidence type="ECO:0000259" key="7">
    <source>
        <dbReference type="PROSITE" id="PS50039"/>
    </source>
</evidence>
<protein>
    <recommendedName>
        <fullName evidence="7">Fork-head domain-containing protein</fullName>
    </recommendedName>
</protein>
<dbReference type="Proteomes" id="UP001302602">
    <property type="component" value="Unassembled WGS sequence"/>
</dbReference>
<feature type="compositionally biased region" description="Polar residues" evidence="6">
    <location>
        <begin position="237"/>
        <end position="247"/>
    </location>
</feature>
<feature type="region of interest" description="Disordered" evidence="6">
    <location>
        <begin position="446"/>
        <end position="476"/>
    </location>
</feature>
<evidence type="ECO:0000256" key="6">
    <source>
        <dbReference type="SAM" id="MobiDB-lite"/>
    </source>
</evidence>
<keyword evidence="1" id="KW-0805">Transcription regulation</keyword>
<dbReference type="PANTHER" id="PTHR46078:SF2">
    <property type="entry name" value="FORK-HEAD DOMAIN-CONTAINING PROTEIN"/>
    <property type="match status" value="1"/>
</dbReference>
<feature type="compositionally biased region" description="Basic residues" evidence="6">
    <location>
        <begin position="374"/>
        <end position="390"/>
    </location>
</feature>
<evidence type="ECO:0000256" key="2">
    <source>
        <dbReference type="ARBA" id="ARBA00023125"/>
    </source>
</evidence>
<keyword evidence="2 5" id="KW-0238">DNA-binding</keyword>
<dbReference type="PROSITE" id="PS50039">
    <property type="entry name" value="FORK_HEAD_3"/>
    <property type="match status" value="1"/>
</dbReference>
<dbReference type="PROSITE" id="PS00658">
    <property type="entry name" value="FORK_HEAD_2"/>
    <property type="match status" value="1"/>
</dbReference>
<dbReference type="InterPro" id="IPR045912">
    <property type="entry name" value="FOXJ2/3-like"/>
</dbReference>
<feature type="compositionally biased region" description="Polar residues" evidence="6">
    <location>
        <begin position="466"/>
        <end position="476"/>
    </location>
</feature>
<feature type="compositionally biased region" description="Basic and acidic residues" evidence="6">
    <location>
        <begin position="313"/>
        <end position="329"/>
    </location>
</feature>
<dbReference type="GO" id="GO:0000978">
    <property type="term" value="F:RNA polymerase II cis-regulatory region sequence-specific DNA binding"/>
    <property type="evidence" value="ECO:0007669"/>
    <property type="project" value="TreeGrafter"/>
</dbReference>
<feature type="region of interest" description="Disordered" evidence="6">
    <location>
        <begin position="492"/>
        <end position="516"/>
    </location>
</feature>
<sequence length="653" mass="71267">MSTLCSMGNAYASPPQQMAPSCPPPNPSQAEHQLVAGLSALRSHDGDCQGAYASSLWSSCLGSQTSNDEFEHYTLHTSPTVSSLQQTSSEQSSPRIWDSPEQLGPTPWEAATEQVQNRYRGLDPQLSSYQLPDSGYNIPTSFPADASLLQAQGLNGQEEWQRARSQTEPYPAGYHTLSQDGYPASPESGRPLSPCSTAPRFSMENGASDSPGDDVKSQAETLVGMEDARTRTRKRSPSLSHVQADGSTKQEEPYAQLIYKAFLSTPRHAMTLQEIYQWFRENTDKGKDDTKGWQNSIRHNLSMNQAFTKRERRPSAAKDGDASQTDGKKSTEWYLEPWAIAGVQSTTRYRKGNQSRRSAASHGLHSRVYRSYPARHHQHHHHHSFSKRGQGHGSSRVLRGARSQTLRSNSSTSMRQQQQSYLLSPHRSSPYISHGIHQHHLVINNPVSSVSPAPHTAPPSFFPRQHYNSPTNTTNTGIEYDYPDPQLFPPGTSSSSMSMVRSTSSEPCAADNEPVTPESLHAVPYAAKVGGDGGLMMDGGQGDQYHYTGYHAYFHPHHQQNAAAAAVTVLPQVVGVYDDDSMEGVVGPLHHHPGWVGSTTTTGVLPVGVNEMVVKQEMDGMAVCGGGGGGGGEQQQQQHLDGYQLDGVYGIGH</sequence>
<dbReference type="GeneID" id="87834379"/>
<feature type="region of interest" description="Disordered" evidence="6">
    <location>
        <begin position="78"/>
        <end position="106"/>
    </location>
</feature>
<evidence type="ECO:0000256" key="4">
    <source>
        <dbReference type="ARBA" id="ARBA00023242"/>
    </source>
</evidence>
<reference evidence="8" key="2">
    <citation type="submission" date="2023-05" db="EMBL/GenBank/DDBJ databases">
        <authorList>
            <consortium name="Lawrence Berkeley National Laboratory"/>
            <person name="Steindorff A."/>
            <person name="Hensen N."/>
            <person name="Bonometti L."/>
            <person name="Westerberg I."/>
            <person name="Brannstrom I.O."/>
            <person name="Guillou S."/>
            <person name="Cros-Aarteil S."/>
            <person name="Calhoun S."/>
            <person name="Haridas S."/>
            <person name="Kuo A."/>
            <person name="Mondo S."/>
            <person name="Pangilinan J."/>
            <person name="Riley R."/>
            <person name="Labutti K."/>
            <person name="Andreopoulos B."/>
            <person name="Lipzen A."/>
            <person name="Chen C."/>
            <person name="Yanf M."/>
            <person name="Daum C."/>
            <person name="Ng V."/>
            <person name="Clum A."/>
            <person name="Ohm R."/>
            <person name="Martin F."/>
            <person name="Silar P."/>
            <person name="Natvig D."/>
            <person name="Lalanne C."/>
            <person name="Gautier V."/>
            <person name="Ament-Velasquez S.L."/>
            <person name="Kruys A."/>
            <person name="Hutchinson M.I."/>
            <person name="Powell A.J."/>
            <person name="Barry K."/>
            <person name="Miller A.N."/>
            <person name="Grigoriev I.V."/>
            <person name="Debuchy R."/>
            <person name="Gladieux P."/>
            <person name="Thoren M.H."/>
            <person name="Johannesson H."/>
        </authorList>
    </citation>
    <scope>NUCLEOTIDE SEQUENCE</scope>
    <source>
        <strain evidence="8">CBS 731.68</strain>
    </source>
</reference>
<keyword evidence="9" id="KW-1185">Reference proteome</keyword>
<comment type="caution">
    <text evidence="8">The sequence shown here is derived from an EMBL/GenBank/DDBJ whole genome shotgun (WGS) entry which is preliminary data.</text>
</comment>
<dbReference type="GO" id="GO:0000981">
    <property type="term" value="F:DNA-binding transcription factor activity, RNA polymerase II-specific"/>
    <property type="evidence" value="ECO:0007669"/>
    <property type="project" value="TreeGrafter"/>
</dbReference>
<dbReference type="CDD" id="cd00059">
    <property type="entry name" value="FH_FOX"/>
    <property type="match status" value="1"/>
</dbReference>
<keyword evidence="3" id="KW-0804">Transcription</keyword>
<evidence type="ECO:0000256" key="1">
    <source>
        <dbReference type="ARBA" id="ARBA00023015"/>
    </source>
</evidence>
<gene>
    <name evidence="8" type="ORF">N657DRAFT_93247</name>
</gene>
<feature type="compositionally biased region" description="Low complexity" evidence="6">
    <location>
        <begin position="82"/>
        <end position="93"/>
    </location>
</feature>
<dbReference type="PANTHER" id="PTHR46078">
    <property type="entry name" value="FORKHEAD BOX PROTEIN J2 FAMILY MEMBER"/>
    <property type="match status" value="1"/>
</dbReference>
<keyword evidence="4 5" id="KW-0539">Nucleus</keyword>